<sequence>MRNLLAILRCFDAMPETKGDFEKEFCSRKVMPEINLLLQTSSVVTRSLIRVISKDQEQASFAVVSVVTGDRWQTAVSKGHVATVGGFCDLSIVVKLRC</sequence>
<organism evidence="1 2">
    <name type="scientific">Cinnamomum micranthum f. kanehirae</name>
    <dbReference type="NCBI Taxonomy" id="337451"/>
    <lineage>
        <taxon>Eukaryota</taxon>
        <taxon>Viridiplantae</taxon>
        <taxon>Streptophyta</taxon>
        <taxon>Embryophyta</taxon>
        <taxon>Tracheophyta</taxon>
        <taxon>Spermatophyta</taxon>
        <taxon>Magnoliopsida</taxon>
        <taxon>Magnoliidae</taxon>
        <taxon>Laurales</taxon>
        <taxon>Lauraceae</taxon>
        <taxon>Cinnamomum</taxon>
    </lineage>
</organism>
<proteinExistence type="predicted"/>
<evidence type="ECO:0000313" key="2">
    <source>
        <dbReference type="Proteomes" id="UP000283530"/>
    </source>
</evidence>
<dbReference type="AlphaFoldDB" id="A0A3S3MIH6"/>
<dbReference type="EMBL" id="QPKB01000001">
    <property type="protein sequence ID" value="RWR74329.1"/>
    <property type="molecule type" value="Genomic_DNA"/>
</dbReference>
<keyword evidence="2" id="KW-1185">Reference proteome</keyword>
<accession>A0A3S3MIH6</accession>
<protein>
    <submittedName>
        <fullName evidence="1">Uncharacterized protein</fullName>
    </submittedName>
</protein>
<gene>
    <name evidence="1" type="ORF">CKAN_00265500</name>
</gene>
<comment type="caution">
    <text evidence="1">The sequence shown here is derived from an EMBL/GenBank/DDBJ whole genome shotgun (WGS) entry which is preliminary data.</text>
</comment>
<reference evidence="1 2" key="1">
    <citation type="journal article" date="2019" name="Nat. Plants">
        <title>Stout camphor tree genome fills gaps in understanding of flowering plant genome evolution.</title>
        <authorList>
            <person name="Chaw S.M."/>
            <person name="Liu Y.C."/>
            <person name="Wu Y.W."/>
            <person name="Wang H.Y."/>
            <person name="Lin C.I."/>
            <person name="Wu C.S."/>
            <person name="Ke H.M."/>
            <person name="Chang L.Y."/>
            <person name="Hsu C.Y."/>
            <person name="Yang H.T."/>
            <person name="Sudianto E."/>
            <person name="Hsu M.H."/>
            <person name="Wu K.P."/>
            <person name="Wang L.N."/>
            <person name="Leebens-Mack J.H."/>
            <person name="Tsai I.J."/>
        </authorList>
    </citation>
    <scope>NUCLEOTIDE SEQUENCE [LARGE SCALE GENOMIC DNA]</scope>
    <source>
        <strain evidence="2">cv. Chaw 1501</strain>
        <tissue evidence="1">Young leaves</tissue>
    </source>
</reference>
<name>A0A3S3MIH6_9MAGN</name>
<evidence type="ECO:0000313" key="1">
    <source>
        <dbReference type="EMBL" id="RWR74329.1"/>
    </source>
</evidence>
<dbReference type="Proteomes" id="UP000283530">
    <property type="component" value="Unassembled WGS sequence"/>
</dbReference>